<reference evidence="2 3" key="1">
    <citation type="submission" date="2018-05" db="EMBL/GenBank/DDBJ databases">
        <title>Complete Genome Sequences of Extremely Thermoacidophilic, Metal-Mobilizing Type-Strain Members of the Archaeal Family Sulfolobaceae: Acidianus brierleyi DSM-1651T, Acidianus sulfidivorans DSM-18786T, Metallosphaera hakonensis DSM-7519T, and Metallosphaera prunae DSM-10039T.</title>
        <authorList>
            <person name="Counts J.A."/>
            <person name="Kelly R.M."/>
        </authorList>
    </citation>
    <scope>NUCLEOTIDE SEQUENCE [LARGE SCALE GENOMIC DNA]</scope>
    <source>
        <strain evidence="2 3">JP7</strain>
    </source>
</reference>
<dbReference type="GeneID" id="36837430"/>
<feature type="coiled-coil region" evidence="1">
    <location>
        <begin position="16"/>
        <end position="43"/>
    </location>
</feature>
<evidence type="ECO:0000313" key="3">
    <source>
        <dbReference type="Proteomes" id="UP000248410"/>
    </source>
</evidence>
<accession>A0A2U9IM77</accession>
<name>A0A2U9IM77_9CREN</name>
<dbReference type="RefSeq" id="WP_110379985.1">
    <property type="nucleotide sequence ID" value="NZ_CP029288.2"/>
</dbReference>
<sequence>MSVEDGLKPSVILISPSDIEENVKKLEEEIKNHEQIDIESQKKIQEEIDNIWKSLAWLKIAESQGMWKSKTCRHSNQGSCEAWNISDPSRLGIPEDAITTAQDGSKRVVIAKFYQLCISCPLYEARRNQ</sequence>
<keyword evidence="1" id="KW-0175">Coiled coil</keyword>
<evidence type="ECO:0000256" key="1">
    <source>
        <dbReference type="SAM" id="Coils"/>
    </source>
</evidence>
<protein>
    <submittedName>
        <fullName evidence="2">Uncharacterized protein</fullName>
    </submittedName>
</protein>
<dbReference type="KEGG" id="asul:DFR86_05635"/>
<keyword evidence="3" id="KW-1185">Reference proteome</keyword>
<proteinExistence type="predicted"/>
<dbReference type="Proteomes" id="UP000248410">
    <property type="component" value="Chromosome"/>
</dbReference>
<gene>
    <name evidence="2" type="ORF">DFR86_05635</name>
</gene>
<dbReference type="EMBL" id="CP029288">
    <property type="protein sequence ID" value="AWR97095.1"/>
    <property type="molecule type" value="Genomic_DNA"/>
</dbReference>
<dbReference type="AlphaFoldDB" id="A0A2U9IM77"/>
<organism evidence="2 3">
    <name type="scientific">Acidianus sulfidivorans JP7</name>
    <dbReference type="NCBI Taxonomy" id="619593"/>
    <lineage>
        <taxon>Archaea</taxon>
        <taxon>Thermoproteota</taxon>
        <taxon>Thermoprotei</taxon>
        <taxon>Sulfolobales</taxon>
        <taxon>Sulfolobaceae</taxon>
        <taxon>Acidianus</taxon>
    </lineage>
</organism>
<evidence type="ECO:0000313" key="2">
    <source>
        <dbReference type="EMBL" id="AWR97095.1"/>
    </source>
</evidence>
<dbReference type="OrthoDB" id="42906at2157"/>